<keyword evidence="1" id="KW-1133">Transmembrane helix</keyword>
<keyword evidence="1" id="KW-0472">Membrane</keyword>
<reference evidence="3" key="2">
    <citation type="journal article" date="2023" name="IMA Fungus">
        <title>Comparative genomic study of the Penicillium genus elucidates a diverse pangenome and 15 lateral gene transfer events.</title>
        <authorList>
            <person name="Petersen C."/>
            <person name="Sorensen T."/>
            <person name="Nielsen M.R."/>
            <person name="Sondergaard T.E."/>
            <person name="Sorensen J.L."/>
            <person name="Fitzpatrick D.A."/>
            <person name="Frisvad J.C."/>
            <person name="Nielsen K.L."/>
        </authorList>
    </citation>
    <scope>NUCLEOTIDE SEQUENCE</scope>
    <source>
        <strain evidence="3">IBT 21917</strain>
    </source>
</reference>
<dbReference type="PANTHER" id="PTHR38695:SF1">
    <property type="entry name" value="AMINO ACID PERMEASE_ SLC12A DOMAIN-CONTAINING PROTEIN"/>
    <property type="match status" value="1"/>
</dbReference>
<dbReference type="OrthoDB" id="5358398at2759"/>
<protein>
    <recommendedName>
        <fullName evidence="2">Luciferase domain-containing protein</fullName>
    </recommendedName>
</protein>
<dbReference type="Proteomes" id="UP001146351">
    <property type="component" value="Unassembled WGS sequence"/>
</dbReference>
<feature type="transmembrane region" description="Helical" evidence="1">
    <location>
        <begin position="56"/>
        <end position="72"/>
    </location>
</feature>
<accession>A0A9W9IBH6</accession>
<feature type="domain" description="Luciferase" evidence="2">
    <location>
        <begin position="187"/>
        <end position="266"/>
    </location>
</feature>
<dbReference type="Pfam" id="PF17648">
    <property type="entry name" value="Luciferase"/>
    <property type="match status" value="1"/>
</dbReference>
<evidence type="ECO:0000313" key="4">
    <source>
        <dbReference type="Proteomes" id="UP001146351"/>
    </source>
</evidence>
<dbReference type="PANTHER" id="PTHR38695">
    <property type="entry name" value="AMINO ACID PERMEASE_ SLC12A DOMAIN-CONTAINING PROTEIN"/>
    <property type="match status" value="1"/>
</dbReference>
<keyword evidence="4" id="KW-1185">Reference proteome</keyword>
<sequence>MSYIKSLSTLYHTMSLPSSQEGRLALTLGAVLLGSSTFLLPIAYRDYRLFKSYGPGGLPSNVFGWFIVRAFFQPFKREMISTDEYVNRTNAAGGHEHDGFLALSSEQLVQRSSDGRPVVGPHAVPQRQLTQIPEQDIKDKLQAEIEAFVARNLHLVKFQKSNLERHANGVFLADHIPRNKLARTMKGEAAHVHSGNDHSLHVVLAPADCKTVIDAGWAQRHGFAGTKAMTFFALGTRENIPSEYILIYAPRTEAEVATVMEIVTASVKNMSGREDVR</sequence>
<feature type="transmembrane region" description="Helical" evidence="1">
    <location>
        <begin position="24"/>
        <end position="44"/>
    </location>
</feature>
<dbReference type="EMBL" id="JAPQKO010000003">
    <property type="protein sequence ID" value="KAJ5172804.1"/>
    <property type="molecule type" value="Genomic_DNA"/>
</dbReference>
<name>A0A9W9IBH6_9EURO</name>
<organism evidence="3 4">
    <name type="scientific">Penicillium capsulatum</name>
    <dbReference type="NCBI Taxonomy" id="69766"/>
    <lineage>
        <taxon>Eukaryota</taxon>
        <taxon>Fungi</taxon>
        <taxon>Dikarya</taxon>
        <taxon>Ascomycota</taxon>
        <taxon>Pezizomycotina</taxon>
        <taxon>Eurotiomycetes</taxon>
        <taxon>Eurotiomycetidae</taxon>
        <taxon>Eurotiales</taxon>
        <taxon>Aspergillaceae</taxon>
        <taxon>Penicillium</taxon>
    </lineage>
</organism>
<evidence type="ECO:0000313" key="3">
    <source>
        <dbReference type="EMBL" id="KAJ5172804.1"/>
    </source>
</evidence>
<evidence type="ECO:0000256" key="1">
    <source>
        <dbReference type="SAM" id="Phobius"/>
    </source>
</evidence>
<dbReference type="InterPro" id="IPR040841">
    <property type="entry name" value="Luciferase_dom"/>
</dbReference>
<keyword evidence="1" id="KW-0812">Transmembrane</keyword>
<proteinExistence type="predicted"/>
<comment type="caution">
    <text evidence="3">The sequence shown here is derived from an EMBL/GenBank/DDBJ whole genome shotgun (WGS) entry which is preliminary data.</text>
</comment>
<evidence type="ECO:0000259" key="2">
    <source>
        <dbReference type="Pfam" id="PF17648"/>
    </source>
</evidence>
<reference evidence="3" key="1">
    <citation type="submission" date="2022-11" db="EMBL/GenBank/DDBJ databases">
        <authorList>
            <person name="Petersen C."/>
        </authorList>
    </citation>
    <scope>NUCLEOTIDE SEQUENCE</scope>
    <source>
        <strain evidence="3">IBT 21917</strain>
    </source>
</reference>
<dbReference type="InterPro" id="IPR048273">
    <property type="entry name" value="Luciferase"/>
</dbReference>
<gene>
    <name evidence="3" type="ORF">N7492_005397</name>
</gene>
<dbReference type="AlphaFoldDB" id="A0A9W9IBH6"/>